<dbReference type="STRING" id="1903181.BTN85_0615"/>
<keyword evidence="4 5" id="KW-0378">Hydrolase</keyword>
<dbReference type="NCBIfam" id="NF003343">
    <property type="entry name" value="PRK04358.1-4"/>
    <property type="match status" value="1"/>
</dbReference>
<evidence type="ECO:0000256" key="3">
    <source>
        <dbReference type="ARBA" id="ARBA00022759"/>
    </source>
</evidence>
<sequence length="227" mass="26492">MTEKQYFVLDTTALTDVETREKEDYGSLCEGMSEILDLISKARLKLNISCYVPYPTVYKEMTGFIDRYDCDEEVKVKLDTWLVKKTPNRYEVDIPAGIFYEYVDYMRGRINKGMNVAEDAIWDSSLNCLHRSVEEMDSEEIEKEIKRKEIGNKISDFRDKYRDALRYGILDSAPDIDVLLLSKELDAAVVGADDGIEKWAERLGLRFVRANSFPRMIREYLMKKKEL</sequence>
<keyword evidence="1 5" id="KW-0819">tRNA processing</keyword>
<proteinExistence type="inferred from homology"/>
<dbReference type="CDD" id="cd18691">
    <property type="entry name" value="PIN_VapC-like"/>
    <property type="match status" value="1"/>
</dbReference>
<dbReference type="InterPro" id="IPR014856">
    <property type="entry name" value="RNA_free_RNase_P"/>
</dbReference>
<protein>
    <recommendedName>
        <fullName evidence="5">RNA-free ribonuclease P</fullName>
        <shortName evidence="5">RNA-free RNase P</shortName>
        <ecNumber evidence="5">3.1.26.5</ecNumber>
    </recommendedName>
    <alternativeName>
        <fullName evidence="5">Protein-only RNase P</fullName>
    </alternativeName>
</protein>
<dbReference type="GO" id="GO:0004526">
    <property type="term" value="F:ribonuclease P activity"/>
    <property type="evidence" value="ECO:0007669"/>
    <property type="project" value="UniProtKB-UniRule"/>
</dbReference>
<dbReference type="AlphaFoldDB" id="A0A1Q6DUS5"/>
<comment type="similarity">
    <text evidence="5">Belongs to the HARP family.</text>
</comment>
<dbReference type="InParanoid" id="A0A1Q6DUS5"/>
<dbReference type="PANTHER" id="PTHR41173:SF1">
    <property type="entry name" value="RNA-FREE RIBONUCLEASE P"/>
    <property type="match status" value="1"/>
</dbReference>
<accession>A0A1Q6DUS5</accession>
<comment type="caution">
    <text evidence="6">The sequence shown here is derived from an EMBL/GenBank/DDBJ whole genome shotgun (WGS) entry which is preliminary data.</text>
</comment>
<gene>
    <name evidence="6" type="ORF">BTN85_0615</name>
</gene>
<dbReference type="PANTHER" id="PTHR41173">
    <property type="entry name" value="UPF0278 PROTEIN TK1425"/>
    <property type="match status" value="1"/>
</dbReference>
<evidence type="ECO:0000313" key="6">
    <source>
        <dbReference type="EMBL" id="OKY78130.1"/>
    </source>
</evidence>
<evidence type="ECO:0000256" key="4">
    <source>
        <dbReference type="ARBA" id="ARBA00022801"/>
    </source>
</evidence>
<keyword evidence="2 5" id="KW-0540">Nuclease</keyword>
<dbReference type="HAMAP" id="MF_01078">
    <property type="entry name" value="RNA_free_RNase_P"/>
    <property type="match status" value="1"/>
</dbReference>
<evidence type="ECO:0000313" key="7">
    <source>
        <dbReference type="Proteomes" id="UP000185744"/>
    </source>
</evidence>
<evidence type="ECO:0000256" key="5">
    <source>
        <dbReference type="HAMAP-Rule" id="MF_01078"/>
    </source>
</evidence>
<dbReference type="Pfam" id="PF08745">
    <property type="entry name" value="PIN_5"/>
    <property type="match status" value="1"/>
</dbReference>
<evidence type="ECO:0000256" key="1">
    <source>
        <dbReference type="ARBA" id="ARBA00022694"/>
    </source>
</evidence>
<dbReference type="Proteomes" id="UP000185744">
    <property type="component" value="Unassembled WGS sequence"/>
</dbReference>
<evidence type="ECO:0000256" key="2">
    <source>
        <dbReference type="ARBA" id="ARBA00022722"/>
    </source>
</evidence>
<dbReference type="GO" id="GO:0001682">
    <property type="term" value="P:tRNA 5'-leader removal"/>
    <property type="evidence" value="ECO:0007669"/>
    <property type="project" value="UniProtKB-UniRule"/>
</dbReference>
<comment type="catalytic activity">
    <reaction evidence="5">
        <text>Endonucleolytic cleavage of RNA, removing 5'-extranucleotides from tRNA precursor.</text>
        <dbReference type="EC" id="3.1.26.5"/>
    </reaction>
</comment>
<name>A0A1Q6DUS5_METT1</name>
<comment type="function">
    <text evidence="5">RNA-free RNase P that catalyzes the removal of the 5'-leader sequence from pre-tRNA to produce the mature 5'-terminus.</text>
</comment>
<keyword evidence="7" id="KW-1185">Reference proteome</keyword>
<dbReference type="EC" id="3.1.26.5" evidence="5"/>
<organism evidence="6 7">
    <name type="scientific">Methanohalarchaeum thermophilum</name>
    <dbReference type="NCBI Taxonomy" id="1903181"/>
    <lineage>
        <taxon>Archaea</taxon>
        <taxon>Methanobacteriati</taxon>
        <taxon>Methanobacteriota</taxon>
        <taxon>Methanonatronarchaeia</taxon>
        <taxon>Methanonatronarchaeales</taxon>
        <taxon>Methanonatronarchaeaceae</taxon>
        <taxon>Candidatus Methanohalarchaeum</taxon>
    </lineage>
</organism>
<keyword evidence="3 5" id="KW-0255">Endonuclease</keyword>
<dbReference type="NCBIfam" id="TIGR03875">
    <property type="entry name" value="RNA_lig_partner"/>
    <property type="match status" value="1"/>
</dbReference>
<reference evidence="6" key="1">
    <citation type="submission" date="2016-12" db="EMBL/GenBank/DDBJ databases">
        <title>Discovery of methanogenic haloarchaea.</title>
        <authorList>
            <person name="Sorokin D.Y."/>
            <person name="Makarova K.S."/>
            <person name="Abbas B."/>
            <person name="Ferrer M."/>
            <person name="Golyshin P.N."/>
        </authorList>
    </citation>
    <scope>NUCLEOTIDE SEQUENCE [LARGE SCALE GENOMIC DNA]</scope>
    <source>
        <strain evidence="6">HMET1</strain>
    </source>
</reference>
<dbReference type="EMBL" id="MSDW01000001">
    <property type="protein sequence ID" value="OKY78130.1"/>
    <property type="molecule type" value="Genomic_DNA"/>
</dbReference>